<feature type="domain" description="Peptidase M16 N-terminal" evidence="4">
    <location>
        <begin position="56"/>
        <end position="204"/>
    </location>
</feature>
<dbReference type="GO" id="GO:0004222">
    <property type="term" value="F:metalloendopeptidase activity"/>
    <property type="evidence" value="ECO:0007669"/>
    <property type="project" value="InterPro"/>
</dbReference>
<evidence type="ECO:0000256" key="1">
    <source>
        <dbReference type="ARBA" id="ARBA00007261"/>
    </source>
</evidence>
<reference evidence="6 7" key="1">
    <citation type="submission" date="2020-07" db="EMBL/GenBank/DDBJ databases">
        <title>Sequencing the genomes of 1000 actinobacteria strains.</title>
        <authorList>
            <person name="Klenk H.-P."/>
        </authorList>
    </citation>
    <scope>NUCLEOTIDE SEQUENCE [LARGE SCALE GENOMIC DNA]</scope>
    <source>
        <strain evidence="6 7">DSM 21349</strain>
    </source>
</reference>
<dbReference type="Gene3D" id="3.30.830.10">
    <property type="entry name" value="Metalloenzyme, LuxS/M16 peptidase-like"/>
    <property type="match status" value="2"/>
</dbReference>
<dbReference type="GO" id="GO:0046872">
    <property type="term" value="F:metal ion binding"/>
    <property type="evidence" value="ECO:0007669"/>
    <property type="project" value="InterPro"/>
</dbReference>
<dbReference type="FunFam" id="3.30.830.10:FF:000008">
    <property type="entry name" value="Mitochondrial-processing peptidase subunit beta"/>
    <property type="match status" value="1"/>
</dbReference>
<gene>
    <name evidence="6" type="ORF">FB382_002326</name>
</gene>
<dbReference type="PROSITE" id="PS00143">
    <property type="entry name" value="INSULINASE"/>
    <property type="match status" value="1"/>
</dbReference>
<dbReference type="GO" id="GO:0006508">
    <property type="term" value="P:proteolysis"/>
    <property type="evidence" value="ECO:0007669"/>
    <property type="project" value="InterPro"/>
</dbReference>
<dbReference type="InterPro" id="IPR011249">
    <property type="entry name" value="Metalloenz_LuxS/M16"/>
</dbReference>
<dbReference type="PANTHER" id="PTHR11851:SF49">
    <property type="entry name" value="MITOCHONDRIAL-PROCESSING PEPTIDASE SUBUNIT ALPHA"/>
    <property type="match status" value="1"/>
</dbReference>
<name>A0A7W3J0M3_9ACTN</name>
<comment type="caution">
    <text evidence="6">The sequence shown here is derived from an EMBL/GenBank/DDBJ whole genome shotgun (WGS) entry which is preliminary data.</text>
</comment>
<evidence type="ECO:0000256" key="3">
    <source>
        <dbReference type="SAM" id="MobiDB-lite"/>
    </source>
</evidence>
<sequence>MTQSNNAATTGQQASAGRSSGLTQKSGSTRTLQTVRDPDGQVTSRVRRTLLPGGLRVISEQMAGVRSASIGVWVGVGSRDETPTLHGCSHFLEHLLFKGTAERSALDISIALDAVGGEFNAFTAKEYTCFHARVLDEDLGLAVDVIGDMITSSTITDADVEAERDVILDEIAMHDDDPDDVVHNLFAQQAWGDSPLGRPIAGTDASITALTPAQIKRFYARHYRPANMVVSAAGNVDHAALVRMVRKAFGRNGWLDREESPVPPRHGRTRRVSPGEVHATRPFEQVNVVLGMEGLTRQDERRFALGVLNTALGGGTSSRLFQEVREHRGLAYSVFSFASHHADSGLVGVSVGCLPSKLDDVLAVVRAELAKVAAEGITAEELARGKGQMRGGLVLGLEDSGSRMSRLGKAELVYDELLAIDEVMARIDAVTLEEVRAVAADLFAKPEILAVVGPA</sequence>
<evidence type="ECO:0000313" key="6">
    <source>
        <dbReference type="EMBL" id="MBA8804035.1"/>
    </source>
</evidence>
<dbReference type="InterPro" id="IPR001431">
    <property type="entry name" value="Pept_M16_Zn_BS"/>
</dbReference>
<organism evidence="6 7">
    <name type="scientific">Nocardioides ginsengisegetis</name>
    <dbReference type="NCBI Taxonomy" id="661491"/>
    <lineage>
        <taxon>Bacteria</taxon>
        <taxon>Bacillati</taxon>
        <taxon>Actinomycetota</taxon>
        <taxon>Actinomycetes</taxon>
        <taxon>Propionibacteriales</taxon>
        <taxon>Nocardioidaceae</taxon>
        <taxon>Nocardioides</taxon>
    </lineage>
</organism>
<comment type="similarity">
    <text evidence="1 2">Belongs to the peptidase M16 family.</text>
</comment>
<dbReference type="InterPro" id="IPR007863">
    <property type="entry name" value="Peptidase_M16_C"/>
</dbReference>
<proteinExistence type="inferred from homology"/>
<accession>A0A7W3J0M3</accession>
<dbReference type="AlphaFoldDB" id="A0A7W3J0M3"/>
<dbReference type="Proteomes" id="UP000580910">
    <property type="component" value="Unassembled WGS sequence"/>
</dbReference>
<dbReference type="EMBL" id="JACGXA010000001">
    <property type="protein sequence ID" value="MBA8804035.1"/>
    <property type="molecule type" value="Genomic_DNA"/>
</dbReference>
<dbReference type="Pfam" id="PF00675">
    <property type="entry name" value="Peptidase_M16"/>
    <property type="match status" value="1"/>
</dbReference>
<dbReference type="InterPro" id="IPR050361">
    <property type="entry name" value="MPP/UQCRC_Complex"/>
</dbReference>
<evidence type="ECO:0000256" key="2">
    <source>
        <dbReference type="RuleBase" id="RU004447"/>
    </source>
</evidence>
<evidence type="ECO:0000313" key="7">
    <source>
        <dbReference type="Proteomes" id="UP000580910"/>
    </source>
</evidence>
<feature type="region of interest" description="Disordered" evidence="3">
    <location>
        <begin position="1"/>
        <end position="41"/>
    </location>
</feature>
<evidence type="ECO:0000259" key="5">
    <source>
        <dbReference type="Pfam" id="PF05193"/>
    </source>
</evidence>
<feature type="compositionally biased region" description="Polar residues" evidence="3">
    <location>
        <begin position="1"/>
        <end position="34"/>
    </location>
</feature>
<evidence type="ECO:0000259" key="4">
    <source>
        <dbReference type="Pfam" id="PF00675"/>
    </source>
</evidence>
<dbReference type="InterPro" id="IPR011765">
    <property type="entry name" value="Pept_M16_N"/>
</dbReference>
<dbReference type="SUPFAM" id="SSF63411">
    <property type="entry name" value="LuxS/MPP-like metallohydrolase"/>
    <property type="match status" value="2"/>
</dbReference>
<protein>
    <submittedName>
        <fullName evidence="6">Putative Zn-dependent peptidase</fullName>
    </submittedName>
</protein>
<keyword evidence="7" id="KW-1185">Reference proteome</keyword>
<dbReference type="RefSeq" id="WP_182539310.1">
    <property type="nucleotide sequence ID" value="NZ_JACGXA010000001.1"/>
</dbReference>
<feature type="domain" description="Peptidase M16 C-terminal" evidence="5">
    <location>
        <begin position="210"/>
        <end position="388"/>
    </location>
</feature>
<dbReference type="PANTHER" id="PTHR11851">
    <property type="entry name" value="METALLOPROTEASE"/>
    <property type="match status" value="1"/>
</dbReference>
<dbReference type="Pfam" id="PF05193">
    <property type="entry name" value="Peptidase_M16_C"/>
    <property type="match status" value="1"/>
</dbReference>